<evidence type="ECO:0000313" key="1">
    <source>
        <dbReference type="EMBL" id="MDQ0148528.1"/>
    </source>
</evidence>
<protein>
    <submittedName>
        <fullName evidence="1">Uncharacterized protein</fullName>
    </submittedName>
</protein>
<evidence type="ECO:0000313" key="2">
    <source>
        <dbReference type="Proteomes" id="UP001228504"/>
    </source>
</evidence>
<gene>
    <name evidence="1" type="ORF">J2S18_000445</name>
</gene>
<name>A0ABT9UR65_9FIRM</name>
<organism evidence="1 2">
    <name type="scientific">Eubacterium multiforme</name>
    <dbReference type="NCBI Taxonomy" id="83339"/>
    <lineage>
        <taxon>Bacteria</taxon>
        <taxon>Bacillati</taxon>
        <taxon>Bacillota</taxon>
        <taxon>Clostridia</taxon>
        <taxon>Eubacteriales</taxon>
        <taxon>Eubacteriaceae</taxon>
        <taxon>Eubacterium</taxon>
    </lineage>
</organism>
<accession>A0ABT9UR65</accession>
<comment type="caution">
    <text evidence="1">The sequence shown here is derived from an EMBL/GenBank/DDBJ whole genome shotgun (WGS) entry which is preliminary data.</text>
</comment>
<reference evidence="1 2" key="1">
    <citation type="submission" date="2023-07" db="EMBL/GenBank/DDBJ databases">
        <title>Genomic Encyclopedia of Type Strains, Phase IV (KMG-IV): sequencing the most valuable type-strain genomes for metagenomic binning, comparative biology and taxonomic classification.</title>
        <authorList>
            <person name="Goeker M."/>
        </authorList>
    </citation>
    <scope>NUCLEOTIDE SEQUENCE [LARGE SCALE GENOMIC DNA]</scope>
    <source>
        <strain evidence="1 2">DSM 20694</strain>
    </source>
</reference>
<proteinExistence type="predicted"/>
<keyword evidence="2" id="KW-1185">Reference proteome</keyword>
<dbReference type="RefSeq" id="WP_307482685.1">
    <property type="nucleotide sequence ID" value="NZ_JAUSUF010000001.1"/>
</dbReference>
<dbReference type="EMBL" id="JAUSUF010000001">
    <property type="protein sequence ID" value="MDQ0148528.1"/>
    <property type="molecule type" value="Genomic_DNA"/>
</dbReference>
<sequence length="51" mass="5968">MLIIEKKSHLKDAPEYEEYSNNVAKLTSEEKRALGIRECNCKCKNKNKIKK</sequence>
<dbReference type="Proteomes" id="UP001228504">
    <property type="component" value="Unassembled WGS sequence"/>
</dbReference>